<reference evidence="1 2" key="1">
    <citation type="submission" date="2019-12" db="EMBL/GenBank/DDBJ databases">
        <authorList>
            <person name="Floudas D."/>
            <person name="Bentzer J."/>
            <person name="Ahren D."/>
            <person name="Johansson T."/>
            <person name="Persson P."/>
            <person name="Tunlid A."/>
        </authorList>
    </citation>
    <scope>NUCLEOTIDE SEQUENCE [LARGE SCALE GENOMIC DNA]</scope>
    <source>
        <strain evidence="1 2">CBS 102.39</strain>
    </source>
</reference>
<comment type="caution">
    <text evidence="1">The sequence shown here is derived from an EMBL/GenBank/DDBJ whole genome shotgun (WGS) entry which is preliminary data.</text>
</comment>
<organism evidence="1 2">
    <name type="scientific">Agrocybe pediades</name>
    <dbReference type="NCBI Taxonomy" id="84607"/>
    <lineage>
        <taxon>Eukaryota</taxon>
        <taxon>Fungi</taxon>
        <taxon>Dikarya</taxon>
        <taxon>Basidiomycota</taxon>
        <taxon>Agaricomycotina</taxon>
        <taxon>Agaricomycetes</taxon>
        <taxon>Agaricomycetidae</taxon>
        <taxon>Agaricales</taxon>
        <taxon>Agaricineae</taxon>
        <taxon>Strophariaceae</taxon>
        <taxon>Agrocybe</taxon>
    </lineage>
</organism>
<evidence type="ECO:0000313" key="2">
    <source>
        <dbReference type="Proteomes" id="UP000521872"/>
    </source>
</evidence>
<sequence length="109" mass="12012">MAKATNFIIVDANPFYLATGTLKPKLYISITSRNHLNEKSMFRPQYLITTLLVQALEVPTDPDYVSAGNSRDIDGSIAALTPTISPNLTASVLTNGTDKLLKPQLFWTR</sequence>
<name>A0A8H4VNH0_9AGAR</name>
<protein>
    <submittedName>
        <fullName evidence="1">Uncharacterized protein</fullName>
    </submittedName>
</protein>
<dbReference type="Proteomes" id="UP000521872">
    <property type="component" value="Unassembled WGS sequence"/>
</dbReference>
<dbReference type="EMBL" id="JAACJL010000044">
    <property type="protein sequence ID" value="KAF4614535.1"/>
    <property type="molecule type" value="Genomic_DNA"/>
</dbReference>
<keyword evidence="2" id="KW-1185">Reference proteome</keyword>
<proteinExistence type="predicted"/>
<evidence type="ECO:0000313" key="1">
    <source>
        <dbReference type="EMBL" id="KAF4614535.1"/>
    </source>
</evidence>
<dbReference type="AlphaFoldDB" id="A0A8H4VNH0"/>
<gene>
    <name evidence="1" type="ORF">D9613_002450</name>
</gene>
<accession>A0A8H4VNH0</accession>